<dbReference type="OrthoDB" id="9998802at2"/>
<feature type="compositionally biased region" description="Basic and acidic residues" evidence="1">
    <location>
        <begin position="92"/>
        <end position="101"/>
    </location>
</feature>
<evidence type="ECO:0000256" key="1">
    <source>
        <dbReference type="SAM" id="MobiDB-lite"/>
    </source>
</evidence>
<feature type="compositionally biased region" description="Polar residues" evidence="1">
    <location>
        <begin position="66"/>
        <end position="90"/>
    </location>
</feature>
<proteinExistence type="predicted"/>
<protein>
    <recommendedName>
        <fullName evidence="6">Lipoprotein</fullName>
    </recommendedName>
</protein>
<gene>
    <name evidence="2" type="ORF">C7400_12399</name>
    <name evidence="3" type="ORF">SAMN05216550_121111</name>
</gene>
<dbReference type="Proteomes" id="UP000247515">
    <property type="component" value="Unassembled WGS sequence"/>
</dbReference>
<dbReference type="Proteomes" id="UP000183529">
    <property type="component" value="Unassembled WGS sequence"/>
</dbReference>
<accession>A0A1A5X5H7</accession>
<evidence type="ECO:0000313" key="5">
    <source>
        <dbReference type="Proteomes" id="UP000247515"/>
    </source>
</evidence>
<dbReference type="AlphaFoldDB" id="A0A1A5X5H7"/>
<evidence type="ECO:0000313" key="2">
    <source>
        <dbReference type="EMBL" id="PXX09627.1"/>
    </source>
</evidence>
<evidence type="ECO:0000313" key="4">
    <source>
        <dbReference type="Proteomes" id="UP000183529"/>
    </source>
</evidence>
<reference evidence="2 5" key="2">
    <citation type="submission" date="2018-05" db="EMBL/GenBank/DDBJ databases">
        <title>Genomic Encyclopedia of Type Strains, Phase IV (KMG-V): Genome sequencing to study the core and pangenomes of soil and plant-associated prokaryotes.</title>
        <authorList>
            <person name="Whitman W."/>
        </authorList>
    </citation>
    <scope>NUCLEOTIDE SEQUENCE [LARGE SCALE GENOMIC DNA]</scope>
    <source>
        <strain evidence="2 5">SIr-6563</strain>
    </source>
</reference>
<evidence type="ECO:0000313" key="3">
    <source>
        <dbReference type="EMBL" id="SEK12147.1"/>
    </source>
</evidence>
<name>A0A1A5X5H7_9BURK</name>
<keyword evidence="5" id="KW-1185">Reference proteome</keyword>
<dbReference type="EMBL" id="QJJV01000023">
    <property type="protein sequence ID" value="PXX09627.1"/>
    <property type="molecule type" value="Genomic_DNA"/>
</dbReference>
<sequence length="101" mass="11126">MPIRFLASSLAALGACLIVAVSLQNGVGLRTALMKVGAQTELPLERVAVGATNADDTRTPRRETLPLNSSTRPTRAQQSRLLRLQETPSMRSRRDGYQYWT</sequence>
<dbReference type="EMBL" id="FNZM01000021">
    <property type="protein sequence ID" value="SEK12147.1"/>
    <property type="molecule type" value="Genomic_DNA"/>
</dbReference>
<dbReference type="RefSeq" id="WP_065062971.1">
    <property type="nucleotide sequence ID" value="NZ_CADFGN010000016.1"/>
</dbReference>
<feature type="compositionally biased region" description="Basic and acidic residues" evidence="1">
    <location>
        <begin position="55"/>
        <end position="64"/>
    </location>
</feature>
<feature type="region of interest" description="Disordered" evidence="1">
    <location>
        <begin position="49"/>
        <end position="101"/>
    </location>
</feature>
<reference evidence="3 4" key="1">
    <citation type="submission" date="2016-10" db="EMBL/GenBank/DDBJ databases">
        <authorList>
            <person name="Varghese N."/>
            <person name="Submissions S."/>
        </authorList>
    </citation>
    <scope>NUCLEOTIDE SEQUENCE [LARGE SCALE GENOMIC DNA]</scope>
    <source>
        <strain evidence="3 4">LMG 22274</strain>
    </source>
</reference>
<dbReference type="PROSITE" id="PS51257">
    <property type="entry name" value="PROKAR_LIPOPROTEIN"/>
    <property type="match status" value="1"/>
</dbReference>
<dbReference type="GeneID" id="61308008"/>
<comment type="caution">
    <text evidence="3">The sequence shown here is derived from an EMBL/GenBank/DDBJ whole genome shotgun (WGS) entry which is preliminary data.</text>
</comment>
<evidence type="ECO:0008006" key="6">
    <source>
        <dbReference type="Google" id="ProtNLM"/>
    </source>
</evidence>
<organism evidence="3 4">
    <name type="scientific">Paraburkholderia tropica</name>
    <dbReference type="NCBI Taxonomy" id="92647"/>
    <lineage>
        <taxon>Bacteria</taxon>
        <taxon>Pseudomonadati</taxon>
        <taxon>Pseudomonadota</taxon>
        <taxon>Betaproteobacteria</taxon>
        <taxon>Burkholderiales</taxon>
        <taxon>Burkholderiaceae</taxon>
        <taxon>Paraburkholderia</taxon>
    </lineage>
</organism>